<evidence type="ECO:0000313" key="2">
    <source>
        <dbReference type="EMBL" id="PUZ28573.1"/>
    </source>
</evidence>
<name>A0A2T7BLL6_9BACT</name>
<evidence type="ECO:0000256" key="1">
    <source>
        <dbReference type="SAM" id="MobiDB-lite"/>
    </source>
</evidence>
<dbReference type="EMBL" id="QCYK01000001">
    <property type="protein sequence ID" value="PUZ28573.1"/>
    <property type="molecule type" value="Genomic_DNA"/>
</dbReference>
<evidence type="ECO:0000313" key="3">
    <source>
        <dbReference type="Proteomes" id="UP000244450"/>
    </source>
</evidence>
<feature type="region of interest" description="Disordered" evidence="1">
    <location>
        <begin position="455"/>
        <end position="476"/>
    </location>
</feature>
<dbReference type="Proteomes" id="UP000244450">
    <property type="component" value="Unassembled WGS sequence"/>
</dbReference>
<reference evidence="2 3" key="1">
    <citation type="submission" date="2018-04" db="EMBL/GenBank/DDBJ databases">
        <title>Chitinophaga fuyangensis sp. nov., isolated from soil in a chemical factory.</title>
        <authorList>
            <person name="Chen K."/>
        </authorList>
    </citation>
    <scope>NUCLEOTIDE SEQUENCE [LARGE SCALE GENOMIC DNA]</scope>
    <source>
        <strain evidence="2 3">LY-1</strain>
    </source>
</reference>
<comment type="caution">
    <text evidence="2">The sequence shown here is derived from an EMBL/GenBank/DDBJ whole genome shotgun (WGS) entry which is preliminary data.</text>
</comment>
<keyword evidence="3" id="KW-1185">Reference proteome</keyword>
<dbReference type="AlphaFoldDB" id="A0A2T7BLL6"/>
<proteinExistence type="predicted"/>
<feature type="compositionally biased region" description="Basic and acidic residues" evidence="1">
    <location>
        <begin position="461"/>
        <end position="476"/>
    </location>
</feature>
<sequence length="476" mass="52540">MTFKTVLFMKDEDWDYRIQLSGSTGTGATAARFEQLAYTNTLLVAFQEIIDLDLRRFGKGDLGPKAADYRYDRATITYQPTGETVAATRHHAVGGPYFPTGPGLYLELTPPLASVEQTLGISLAPLRSKQLPEGHLRLASYAQDHPRDLVTHDGVDQVSDLMMEKRWKEDYGIFQLEIHKPAAQLVAGAATTYHFDLLKDGLLALLDRDLADLNPVVGKRFGPAVSTMVLSHFGEPLIEVERHPRFLAFPVTGVPGIYYTVPHKDSLNMLSREVDLSVLPHFELAKDYFQVAAYQDNTHQPTPIAALSQLRSQLEPTAAPTLSQASGRYVLEFEYHVAVEGATRTGRAHFDQLARALQTLCALEPTAFDLEGATAASPRLQRAQLLNQTSGELMATMFKAKEGDNGLPGGIYLMIGKEHLTPALSSAIGPNLSEHEHGGHYHFLLAKAGELATLQRKHSDRPRTIVHNDKDTGLRR</sequence>
<gene>
    <name evidence="2" type="ORF">DCC81_03575</name>
</gene>
<accession>A0A2T7BLL6</accession>
<organism evidence="2 3">
    <name type="scientific">Chitinophaga parva</name>
    <dbReference type="NCBI Taxonomy" id="2169414"/>
    <lineage>
        <taxon>Bacteria</taxon>
        <taxon>Pseudomonadati</taxon>
        <taxon>Bacteroidota</taxon>
        <taxon>Chitinophagia</taxon>
        <taxon>Chitinophagales</taxon>
        <taxon>Chitinophagaceae</taxon>
        <taxon>Chitinophaga</taxon>
    </lineage>
</organism>
<protein>
    <submittedName>
        <fullName evidence="2">Uncharacterized protein</fullName>
    </submittedName>
</protein>